<dbReference type="Proteomes" id="UP000703893">
    <property type="component" value="Unassembled WGS sequence"/>
</dbReference>
<keyword evidence="1" id="KW-0808">Transferase</keyword>
<sequence length="245" mass="26802">MAEIKVFLDVQPLVSTGGIATYTRALVANLDERVELVYYFAALRGAGKVRKAIGKKLWMPSLADRIFERLFRGAGVRSRTRLTGARPRSPTVFHGTNYLTPRSSIPTVVTLHDLSVLRHPAFHPAEVQSQAYLLPEIVQEARVVVVPSPATARDAEALLGVPAAKIRVIPLAPTPALLAFDRSYVKRRFGIERPYVLAVGALEPRKNLPRLIQAFRACEAARDHLLVLAGPRAWGTAEVEAAASS</sequence>
<dbReference type="EMBL" id="VGJX01000614">
    <property type="protein sequence ID" value="MBM3275532.1"/>
    <property type="molecule type" value="Genomic_DNA"/>
</dbReference>
<feature type="domain" description="Glycosyltransferase subfamily 4-like N-terminal" evidence="2">
    <location>
        <begin position="17"/>
        <end position="170"/>
    </location>
</feature>
<reference evidence="3 4" key="1">
    <citation type="submission" date="2019-03" db="EMBL/GenBank/DDBJ databases">
        <title>Lake Tanganyika Metagenome-Assembled Genomes (MAGs).</title>
        <authorList>
            <person name="Tran P."/>
        </authorList>
    </citation>
    <scope>NUCLEOTIDE SEQUENCE [LARGE SCALE GENOMIC DNA]</scope>
    <source>
        <strain evidence="3">K_DeepCast_65m_m2_236</strain>
    </source>
</reference>
<dbReference type="InterPro" id="IPR028098">
    <property type="entry name" value="Glyco_trans_4-like_N"/>
</dbReference>
<evidence type="ECO:0000256" key="1">
    <source>
        <dbReference type="ARBA" id="ARBA00022679"/>
    </source>
</evidence>
<dbReference type="SUPFAM" id="SSF53756">
    <property type="entry name" value="UDP-Glycosyltransferase/glycogen phosphorylase"/>
    <property type="match status" value="1"/>
</dbReference>
<evidence type="ECO:0000313" key="4">
    <source>
        <dbReference type="Proteomes" id="UP000703893"/>
    </source>
</evidence>
<dbReference type="GO" id="GO:0009103">
    <property type="term" value="P:lipopolysaccharide biosynthetic process"/>
    <property type="evidence" value="ECO:0007669"/>
    <property type="project" value="TreeGrafter"/>
</dbReference>
<evidence type="ECO:0000259" key="2">
    <source>
        <dbReference type="Pfam" id="PF13439"/>
    </source>
</evidence>
<name>A0A937X748_9BACT</name>
<evidence type="ECO:0000313" key="3">
    <source>
        <dbReference type="EMBL" id="MBM3275532.1"/>
    </source>
</evidence>
<protein>
    <submittedName>
        <fullName evidence="3">Glycosyltransferase</fullName>
    </submittedName>
</protein>
<dbReference type="PANTHER" id="PTHR46401:SF2">
    <property type="entry name" value="GLYCOSYLTRANSFERASE WBBK-RELATED"/>
    <property type="match status" value="1"/>
</dbReference>
<feature type="non-terminal residue" evidence="3">
    <location>
        <position position="245"/>
    </location>
</feature>
<organism evidence="3 4">
    <name type="scientific">Candidatus Tanganyikabacteria bacterium</name>
    <dbReference type="NCBI Taxonomy" id="2961651"/>
    <lineage>
        <taxon>Bacteria</taxon>
        <taxon>Bacillati</taxon>
        <taxon>Candidatus Sericytochromatia</taxon>
        <taxon>Candidatus Tanganyikabacteria</taxon>
    </lineage>
</organism>
<dbReference type="Gene3D" id="3.40.50.2000">
    <property type="entry name" value="Glycogen Phosphorylase B"/>
    <property type="match status" value="2"/>
</dbReference>
<proteinExistence type="predicted"/>
<comment type="caution">
    <text evidence="3">The sequence shown here is derived from an EMBL/GenBank/DDBJ whole genome shotgun (WGS) entry which is preliminary data.</text>
</comment>
<accession>A0A937X748</accession>
<dbReference type="PANTHER" id="PTHR46401">
    <property type="entry name" value="GLYCOSYLTRANSFERASE WBBK-RELATED"/>
    <property type="match status" value="1"/>
</dbReference>
<dbReference type="Pfam" id="PF13439">
    <property type="entry name" value="Glyco_transf_4"/>
    <property type="match status" value="1"/>
</dbReference>
<dbReference type="GO" id="GO:0016757">
    <property type="term" value="F:glycosyltransferase activity"/>
    <property type="evidence" value="ECO:0007669"/>
    <property type="project" value="TreeGrafter"/>
</dbReference>
<dbReference type="AlphaFoldDB" id="A0A937X748"/>
<gene>
    <name evidence="3" type="ORF">FJZ00_10280</name>
</gene>